<dbReference type="Proteomes" id="UP000504635">
    <property type="component" value="Unplaced"/>
</dbReference>
<accession>A0A6J2XP37</accession>
<evidence type="ECO:0000256" key="3">
    <source>
        <dbReference type="ARBA" id="ARBA00022679"/>
    </source>
</evidence>
<evidence type="ECO:0000259" key="10">
    <source>
        <dbReference type="PROSITE" id="PS50157"/>
    </source>
</evidence>
<dbReference type="SUPFAM" id="SSF54060">
    <property type="entry name" value="His-Me finger endonucleases"/>
    <property type="match status" value="1"/>
</dbReference>
<keyword evidence="5" id="KW-0235">DNA replication</keyword>
<dbReference type="InterPro" id="IPR044925">
    <property type="entry name" value="His-Me_finger_sf"/>
</dbReference>
<dbReference type="GO" id="GO:0003887">
    <property type="term" value="F:DNA-directed DNA polymerase activity"/>
    <property type="evidence" value="ECO:0007669"/>
    <property type="project" value="UniProtKB-KW"/>
</dbReference>
<dbReference type="RefSeq" id="XP_030752635.1">
    <property type="nucleotide sequence ID" value="XM_030896775.1"/>
</dbReference>
<comment type="catalytic activity">
    <reaction evidence="8">
        <text>DNA(n) + a 2'-deoxyribonucleoside 5'-triphosphate = DNA(n+1) + diphosphate</text>
        <dbReference type="Rhea" id="RHEA:22508"/>
        <dbReference type="Rhea" id="RHEA-COMP:17339"/>
        <dbReference type="Rhea" id="RHEA-COMP:17340"/>
        <dbReference type="ChEBI" id="CHEBI:33019"/>
        <dbReference type="ChEBI" id="CHEBI:61560"/>
        <dbReference type="ChEBI" id="CHEBI:173112"/>
        <dbReference type="EC" id="2.7.7.7"/>
    </reaction>
</comment>
<evidence type="ECO:0000256" key="7">
    <source>
        <dbReference type="ARBA" id="ARBA00023125"/>
    </source>
</evidence>
<dbReference type="KEGG" id="soy:115882690"/>
<comment type="similarity">
    <text evidence="1">Belongs to the DNA polymerase type-B family.</text>
</comment>
<dbReference type="EC" id="2.7.7.7" evidence="2"/>
<proteinExistence type="inferred from homology"/>
<sequence length="1289" mass="149742">MLYICEACGKSFTRSYNMRRHKAESCKKATDPGPSTPKRQALHPSISNVQHTCTSCNITIPSNQISRHERTLQHRNNAAIPLSENVQIIQTAFKCRIVSYRVCAVNVYIDYQMFFNEIKSTVLDLLKNIIFAHNSIKVNMEVFGSYILPSTENYSSEKSFNTANQIIDGSSDLDEKYLWFVDKLMTQASEFLEKDSGWALQKIMYLEINVNKFNPIGGSSFVELPTPIRRKEAVVNVRNMDQYCFAWAITSALCPAKSKIAELSSYPHFATLLNIAGLDFPMNLRDIKTFEQLNNISVNVYGLESKIENNKIVWEVVGPLRYTERKLVVHVNLLLLIEDCKVNSDGHICNINCVKTHYCWIKNLSRLVSSQINSHQHKLYFCDGCLLHFSSAHALVLHQNHDCNHVYTSIPSVTHKLDKYGKCVPENILKFENIEKQLRVPFVVYADFESILKPIATVAPSSTKSYTLKSVKHEPYSFAYLIKCSFDDSFSKFETYRGKDAAKEFVSHIENDLRSIYNIYLKDFKKMIPLSNKEKLEFINAKTCFICERLFDIQEQKVRDHCHLTGKYRGAAHGTCNINFKLPNFVPIVFHNLSGYDSHMFIKELCRHGDKIDIIAQSKEKYVSFTKSIYVDDYVGSKGEVKKKYLKLRFIDSFKFLSTSLSNLGNGLSIENFKETKKHFPEKEKFDLMRQKGVFPYTFMDSLKKMNNRSLPTKHEFYDDLNNEHISDVDYQRAKDVWRLFNCKTLGDYSDLYLKSDTLLLCDVFENFRDTSLKIHKLDPLQYYSLPSLSFDSMLRMTKVELELLTDIDMIHFFKNGIRGGVSQCSERKHIANNKFLPNYNPSEPSSFIMYLDATNLYGYSMSQPLPLRDFRWLTEREIIDLDIMNVEDDSKYGYVLEVDIHYPKHLHDKHSDLPFLVENIVPPTETSKLTKLIPNLNDKRKYIVHYQTLKQAIKNDLIVTEIHRVLKFQQSRWLKKYIDFNTELRNKSKTKFKKDLFKLYNNAVFGKTMENVENRKDIKLVTHWENKGKRLGAQALIARPNFKTSSIFTEDLVAIHMGRLKILYDKPIYTGFSILDMSKVVIYDFFYNFIKKKFGADASLLYTDTDSLILKIYTENFYQIMVENPTKFDTSNYAFNNNYNIKKSESILGRMKDEFPSDPIKCFYGTGAKAYYVASVNTEIKKAKGVKKPIIAKDLTVDDYKKVVERGGLIFRKMKSFKSDLHDVYTMITNRVALNSRDDKRYLIPTTTKTLPWGHTDIEFYKTDPDTNLNIFLYIAEQMLRDEIDESV</sequence>
<keyword evidence="3" id="KW-0808">Transferase</keyword>
<evidence type="ECO:0000313" key="14">
    <source>
        <dbReference type="RefSeq" id="XP_030763696.1"/>
    </source>
</evidence>
<dbReference type="GO" id="GO:0006260">
    <property type="term" value="P:DNA replication"/>
    <property type="evidence" value="ECO:0007669"/>
    <property type="project" value="UniProtKB-KW"/>
</dbReference>
<dbReference type="GO" id="GO:0042575">
    <property type="term" value="C:DNA polymerase complex"/>
    <property type="evidence" value="ECO:0007669"/>
    <property type="project" value="UniProtKB-ARBA"/>
</dbReference>
<keyword evidence="4" id="KW-0548">Nucleotidyltransferase</keyword>
<dbReference type="PANTHER" id="PTHR31511:SF12">
    <property type="entry name" value="RHO TERMINATION FACTOR N-TERMINAL DOMAIN-CONTAINING PROTEIN"/>
    <property type="match status" value="1"/>
</dbReference>
<evidence type="ECO:0000256" key="9">
    <source>
        <dbReference type="PROSITE-ProRule" id="PRU00042"/>
    </source>
</evidence>
<dbReference type="KEGG" id="soy:115888201"/>
<dbReference type="Pfam" id="PF03175">
    <property type="entry name" value="DNA_pol_B_2"/>
    <property type="match status" value="1"/>
</dbReference>
<evidence type="ECO:0000256" key="2">
    <source>
        <dbReference type="ARBA" id="ARBA00012417"/>
    </source>
</evidence>
<keyword evidence="6" id="KW-0239">DNA-directed DNA polymerase</keyword>
<name>A0A6J2XP37_SITOR</name>
<dbReference type="InterPro" id="IPR013087">
    <property type="entry name" value="Znf_C2H2_type"/>
</dbReference>
<feature type="domain" description="C2H2-type" evidence="10">
    <location>
        <begin position="3"/>
        <end position="32"/>
    </location>
</feature>
<gene>
    <name evidence="12" type="primary">LOC115879788</name>
    <name evidence="13" type="synonym">LOC115882690</name>
    <name evidence="14" type="synonym">LOC115888201</name>
    <name evidence="15" type="synonym">LOC115888968</name>
</gene>
<dbReference type="GO" id="GO:0003677">
    <property type="term" value="F:DNA binding"/>
    <property type="evidence" value="ECO:0007669"/>
    <property type="project" value="UniProtKB-KW"/>
</dbReference>
<reference evidence="12 13" key="1">
    <citation type="submission" date="2025-04" db="UniProtKB">
        <authorList>
            <consortium name="RefSeq"/>
        </authorList>
    </citation>
    <scope>IDENTIFICATION</scope>
    <source>
        <tissue evidence="12 13">Gonads</tissue>
    </source>
</reference>
<keyword evidence="9" id="KW-0479">Metal-binding</keyword>
<dbReference type="GO" id="GO:0000166">
    <property type="term" value="F:nucleotide binding"/>
    <property type="evidence" value="ECO:0007669"/>
    <property type="project" value="InterPro"/>
</dbReference>
<dbReference type="InterPro" id="IPR036397">
    <property type="entry name" value="RNaseH_sf"/>
</dbReference>
<dbReference type="SUPFAM" id="SSF53098">
    <property type="entry name" value="Ribonuclease H-like"/>
    <property type="match status" value="1"/>
</dbReference>
<dbReference type="PROSITE" id="PS50157">
    <property type="entry name" value="ZINC_FINGER_C2H2_2"/>
    <property type="match status" value="1"/>
</dbReference>
<organism evidence="11 12">
    <name type="scientific">Sitophilus oryzae</name>
    <name type="common">Rice weevil</name>
    <name type="synonym">Curculio oryzae</name>
    <dbReference type="NCBI Taxonomy" id="7048"/>
    <lineage>
        <taxon>Eukaryota</taxon>
        <taxon>Metazoa</taxon>
        <taxon>Ecdysozoa</taxon>
        <taxon>Arthropoda</taxon>
        <taxon>Hexapoda</taxon>
        <taxon>Insecta</taxon>
        <taxon>Pterygota</taxon>
        <taxon>Neoptera</taxon>
        <taxon>Endopterygota</taxon>
        <taxon>Coleoptera</taxon>
        <taxon>Polyphaga</taxon>
        <taxon>Cucujiformia</taxon>
        <taxon>Curculionidae</taxon>
        <taxon>Dryophthorinae</taxon>
        <taxon>Sitophilus</taxon>
    </lineage>
</organism>
<evidence type="ECO:0000313" key="15">
    <source>
        <dbReference type="RefSeq" id="XP_030764718.1"/>
    </source>
</evidence>
<dbReference type="GeneID" id="115879788"/>
<keyword evidence="9" id="KW-0863">Zinc-finger</keyword>
<protein>
    <recommendedName>
        <fullName evidence="2">DNA-directed DNA polymerase</fullName>
        <ecNumber evidence="2">2.7.7.7</ecNumber>
    </recommendedName>
</protein>
<dbReference type="GO" id="GO:0008270">
    <property type="term" value="F:zinc ion binding"/>
    <property type="evidence" value="ECO:0007669"/>
    <property type="project" value="UniProtKB-KW"/>
</dbReference>
<keyword evidence="7" id="KW-0238">DNA-binding</keyword>
<dbReference type="InterPro" id="IPR004868">
    <property type="entry name" value="DNA-dir_DNA_pol_B_mt/vir"/>
</dbReference>
<keyword evidence="9" id="KW-0862">Zinc</keyword>
<evidence type="ECO:0000256" key="4">
    <source>
        <dbReference type="ARBA" id="ARBA00022695"/>
    </source>
</evidence>
<evidence type="ECO:0000313" key="12">
    <source>
        <dbReference type="RefSeq" id="XP_030752635.1"/>
    </source>
</evidence>
<evidence type="ECO:0000256" key="6">
    <source>
        <dbReference type="ARBA" id="ARBA00022932"/>
    </source>
</evidence>
<keyword evidence="11" id="KW-1185">Reference proteome</keyword>
<dbReference type="PANTHER" id="PTHR31511">
    <property type="entry name" value="PROTEIN CBG23764"/>
    <property type="match status" value="1"/>
</dbReference>
<dbReference type="RefSeq" id="XP_030764718.1">
    <property type="nucleotide sequence ID" value="XM_030908858.1"/>
</dbReference>
<evidence type="ECO:0000256" key="1">
    <source>
        <dbReference type="ARBA" id="ARBA00005755"/>
    </source>
</evidence>
<dbReference type="InterPro" id="IPR012337">
    <property type="entry name" value="RNaseH-like_sf"/>
</dbReference>
<dbReference type="RefSeq" id="XP_030763696.1">
    <property type="nucleotide sequence ID" value="XM_030907836.1"/>
</dbReference>
<dbReference type="Gene3D" id="3.30.160.60">
    <property type="entry name" value="Classic Zinc Finger"/>
    <property type="match status" value="1"/>
</dbReference>
<evidence type="ECO:0000313" key="13">
    <source>
        <dbReference type="RefSeq" id="XP_030756762.1"/>
    </source>
</evidence>
<evidence type="ECO:0000256" key="5">
    <source>
        <dbReference type="ARBA" id="ARBA00022705"/>
    </source>
</evidence>
<dbReference type="Gene3D" id="3.30.420.10">
    <property type="entry name" value="Ribonuclease H-like superfamily/Ribonuclease H"/>
    <property type="match status" value="1"/>
</dbReference>
<dbReference type="InterPro" id="IPR043502">
    <property type="entry name" value="DNA/RNA_pol_sf"/>
</dbReference>
<dbReference type="SUPFAM" id="SSF56672">
    <property type="entry name" value="DNA/RNA polymerases"/>
    <property type="match status" value="1"/>
</dbReference>
<dbReference type="OrthoDB" id="6602337at2759"/>
<evidence type="ECO:0000313" key="11">
    <source>
        <dbReference type="Proteomes" id="UP000504635"/>
    </source>
</evidence>
<dbReference type="KEGG" id="soy:115879788"/>
<dbReference type="RefSeq" id="XP_030756762.1">
    <property type="nucleotide sequence ID" value="XM_030900902.1"/>
</dbReference>
<dbReference type="KEGG" id="soy:115888968"/>
<evidence type="ECO:0000256" key="8">
    <source>
        <dbReference type="ARBA" id="ARBA00049244"/>
    </source>
</evidence>